<dbReference type="AlphaFoldDB" id="A0A6I3IHX6"/>
<dbReference type="GO" id="GO:0004673">
    <property type="term" value="F:protein histidine kinase activity"/>
    <property type="evidence" value="ECO:0007669"/>
    <property type="project" value="UniProtKB-EC"/>
</dbReference>
<accession>A0A6I3IHX6</accession>
<dbReference type="RefSeq" id="WP_311966744.1">
    <property type="nucleotide sequence ID" value="NZ_WLVL01000056.1"/>
</dbReference>
<evidence type="ECO:0000259" key="8">
    <source>
        <dbReference type="PROSITE" id="PS50109"/>
    </source>
</evidence>
<dbReference type="SMART" id="SM00387">
    <property type="entry name" value="HATPase_c"/>
    <property type="match status" value="1"/>
</dbReference>
<dbReference type="InterPro" id="IPR022066">
    <property type="entry name" value="PdtaS_GAF"/>
</dbReference>
<keyword evidence="5" id="KW-0547">Nucleotide-binding</keyword>
<dbReference type="Pfam" id="PF08448">
    <property type="entry name" value="PAS_4"/>
    <property type="match status" value="1"/>
</dbReference>
<evidence type="ECO:0000256" key="6">
    <source>
        <dbReference type="ARBA" id="ARBA00022777"/>
    </source>
</evidence>
<dbReference type="Pfam" id="PF07568">
    <property type="entry name" value="HisKA_2"/>
    <property type="match status" value="1"/>
</dbReference>
<sequence length="503" mass="54915">MATLTDILRAETDLVDGDLNWLRLLVGDWQIISDLTFADLVLWVPTRSGEWLVVAHARPTTGRMVFAEDIVGTRTPRSRRPLLNESYASRRTVRDQDPGWIDDDGIRQDAVPVVRDGRALAVMSRCTNPAYLRVPSRLELTYMSTGDALCRMIASGAFPSTEVPTGQRRGAPRVGDGIVRLDVDGVITYASPNAISGLHRIGHVGAVLGVTLAEITTGVLRDHAPVDETLALVVTGRAPWSTEVETRAGHVTMRAIPLVERGQRVGAVIIMRDVSELRRRERELMTKDATIREIHHRVKNNLQTVAAVLRLQARRMPSEDARVALQEAVRRVGTIALVHQTLSQALDETVDFDDIVKRSNSAVVEVARTEEPVRSRLVGSFGRLRAEDATSLSMVMAELVSNAVEHGLASNGGELVIEARRGPDPQDPTGEAGELLTVTVSDDGVGLPEGFTPHGDSLGTQIVSSLVQDLRGHIRWERREPRGTVVTFTAKLRAVGATGDDDD</sequence>
<proteinExistence type="predicted"/>
<reference evidence="9 10" key="1">
    <citation type="submission" date="2019-11" db="EMBL/GenBank/DDBJ databases">
        <title>Whole genome sequencing identifies a novel species of the genus Arsenicicoccus isolated from human blood.</title>
        <authorList>
            <person name="Jeong J.H."/>
            <person name="Kweon O.J."/>
            <person name="Kim H.R."/>
            <person name="Kim T.-H."/>
            <person name="Ha S.-M."/>
            <person name="Lee M.-K."/>
        </authorList>
    </citation>
    <scope>NUCLEOTIDE SEQUENCE [LARGE SCALE GENOMIC DNA]</scope>
    <source>
        <strain evidence="9 10">MKL-02</strain>
    </source>
</reference>
<evidence type="ECO:0000256" key="2">
    <source>
        <dbReference type="ARBA" id="ARBA00012438"/>
    </source>
</evidence>
<dbReference type="InterPro" id="IPR000014">
    <property type="entry name" value="PAS"/>
</dbReference>
<dbReference type="CDD" id="cd00130">
    <property type="entry name" value="PAS"/>
    <property type="match status" value="1"/>
</dbReference>
<keyword evidence="7" id="KW-0067">ATP-binding</keyword>
<dbReference type="SUPFAM" id="SSF55785">
    <property type="entry name" value="PYP-like sensor domain (PAS domain)"/>
    <property type="match status" value="1"/>
</dbReference>
<dbReference type="SUPFAM" id="SSF55874">
    <property type="entry name" value="ATPase domain of HSP90 chaperone/DNA topoisomerase II/histidine kinase"/>
    <property type="match status" value="1"/>
</dbReference>
<name>A0A6I3IHX6_9MICO</name>
<evidence type="ECO:0000256" key="5">
    <source>
        <dbReference type="ARBA" id="ARBA00022741"/>
    </source>
</evidence>
<dbReference type="Gene3D" id="3.30.450.20">
    <property type="entry name" value="PAS domain"/>
    <property type="match status" value="1"/>
</dbReference>
<dbReference type="Pfam" id="PF02518">
    <property type="entry name" value="HATPase_c"/>
    <property type="match status" value="1"/>
</dbReference>
<dbReference type="InterPro" id="IPR005467">
    <property type="entry name" value="His_kinase_dom"/>
</dbReference>
<dbReference type="InterPro" id="IPR038424">
    <property type="entry name" value="H_kinase_PdtaS_GAF_sf"/>
</dbReference>
<dbReference type="Pfam" id="PF12282">
    <property type="entry name" value="GAF_PdtaS"/>
    <property type="match status" value="1"/>
</dbReference>
<dbReference type="PANTHER" id="PTHR41523">
    <property type="entry name" value="TWO-COMPONENT SYSTEM SENSOR PROTEIN"/>
    <property type="match status" value="1"/>
</dbReference>
<evidence type="ECO:0000256" key="4">
    <source>
        <dbReference type="ARBA" id="ARBA00022679"/>
    </source>
</evidence>
<dbReference type="Gene3D" id="3.30.565.10">
    <property type="entry name" value="Histidine kinase-like ATPase, C-terminal domain"/>
    <property type="match status" value="1"/>
</dbReference>
<dbReference type="InterPro" id="IPR035965">
    <property type="entry name" value="PAS-like_dom_sf"/>
</dbReference>
<evidence type="ECO:0000313" key="9">
    <source>
        <dbReference type="EMBL" id="MTB73317.1"/>
    </source>
</evidence>
<evidence type="ECO:0000313" key="10">
    <source>
        <dbReference type="Proteomes" id="UP000431092"/>
    </source>
</evidence>
<keyword evidence="4" id="KW-0808">Transferase</keyword>
<gene>
    <name evidence="9" type="ORF">GGG17_15385</name>
</gene>
<evidence type="ECO:0000256" key="7">
    <source>
        <dbReference type="ARBA" id="ARBA00022840"/>
    </source>
</evidence>
<keyword evidence="6" id="KW-0418">Kinase</keyword>
<comment type="catalytic activity">
    <reaction evidence="1">
        <text>ATP + protein L-histidine = ADP + protein N-phospho-L-histidine.</text>
        <dbReference type="EC" id="2.7.13.3"/>
    </reaction>
</comment>
<dbReference type="Proteomes" id="UP000431092">
    <property type="component" value="Unassembled WGS sequence"/>
</dbReference>
<dbReference type="InterPro" id="IPR011495">
    <property type="entry name" value="Sig_transdc_His_kin_sub2_dim/P"/>
</dbReference>
<protein>
    <recommendedName>
        <fullName evidence="2">histidine kinase</fullName>
        <ecNumber evidence="2">2.7.13.3</ecNumber>
    </recommendedName>
</protein>
<dbReference type="GO" id="GO:0005524">
    <property type="term" value="F:ATP binding"/>
    <property type="evidence" value="ECO:0007669"/>
    <property type="project" value="UniProtKB-KW"/>
</dbReference>
<keyword evidence="3" id="KW-0597">Phosphoprotein</keyword>
<dbReference type="Gene3D" id="3.30.450.280">
    <property type="entry name" value="GAF domain"/>
    <property type="match status" value="1"/>
</dbReference>
<organism evidence="9 10">
    <name type="scientific">Arsenicicoccus cauae</name>
    <dbReference type="NCBI Taxonomy" id="2663847"/>
    <lineage>
        <taxon>Bacteria</taxon>
        <taxon>Bacillati</taxon>
        <taxon>Actinomycetota</taxon>
        <taxon>Actinomycetes</taxon>
        <taxon>Micrococcales</taxon>
        <taxon>Intrasporangiaceae</taxon>
        <taxon>Arsenicicoccus</taxon>
    </lineage>
</organism>
<dbReference type="InterPro" id="IPR036890">
    <property type="entry name" value="HATPase_C_sf"/>
</dbReference>
<dbReference type="EC" id="2.7.13.3" evidence="2"/>
<dbReference type="PROSITE" id="PS50109">
    <property type="entry name" value="HIS_KIN"/>
    <property type="match status" value="1"/>
</dbReference>
<dbReference type="InterPro" id="IPR013656">
    <property type="entry name" value="PAS_4"/>
</dbReference>
<dbReference type="InterPro" id="IPR003594">
    <property type="entry name" value="HATPase_dom"/>
</dbReference>
<evidence type="ECO:0000256" key="3">
    <source>
        <dbReference type="ARBA" id="ARBA00022553"/>
    </source>
</evidence>
<keyword evidence="10" id="KW-1185">Reference proteome</keyword>
<dbReference type="EMBL" id="WLVL01000056">
    <property type="protein sequence ID" value="MTB73317.1"/>
    <property type="molecule type" value="Genomic_DNA"/>
</dbReference>
<comment type="caution">
    <text evidence="9">The sequence shown here is derived from an EMBL/GenBank/DDBJ whole genome shotgun (WGS) entry which is preliminary data.</text>
</comment>
<dbReference type="PANTHER" id="PTHR41523:SF8">
    <property type="entry name" value="ETHYLENE RESPONSE SENSOR PROTEIN"/>
    <property type="match status" value="1"/>
</dbReference>
<feature type="domain" description="Histidine kinase" evidence="8">
    <location>
        <begin position="293"/>
        <end position="494"/>
    </location>
</feature>
<evidence type="ECO:0000256" key="1">
    <source>
        <dbReference type="ARBA" id="ARBA00000085"/>
    </source>
</evidence>